<protein>
    <submittedName>
        <fullName evidence="3">Uncharacterized protein</fullName>
    </submittedName>
</protein>
<sequence>MENGFGGRVYAMGPRVPAVKVRNLMRTTSSTLGFKVPAPVLVARAGETSECTDARLCEKPVGSSSMTIPIALGVGIPLVVAISVLIFLHRRNIRKQKLEDLNDPHKSLDFGLDQGGKASQKSLIGKEKDSQSRFNRQQMSMDMNLSSPYLLPPEVHNSQESLNSLARTLKQSEDPYRPVNQYPGSEVGSIRSFPKGQDAASLYTRSSSRQDVPSVGSPGAYPPGRQNSVPRSPLYPPEPSHMKPEQPLPEEVPAPLNFPFRASSSAESTDSASPRLQDANVAAIATIQEPPAVAQRASSKPFPSHSQSGPADSGTPAEDASIGNPFEKPEAQEVETPTEPATVGLGLMGQTQPWPSRSSVRSSTSSYNSGPASPAAQHAHPAPGTAPIIEEPHDYYDYVDMSEQPRSPSPDNRGGQLDVDEPRGRNMQRTSHLYEPRDGPQTGLGVPQQDNRRLSVGFRPLPPDEIMESEDPEYRANRIRSFYKEYFEDSKPENMPPVPPMPSMAAIQQQNQRPPPPPQQRQQQQGGANYYEDYDANYAQDTPYFDPASNSFVMPYAQPVSRRAMTPPPSGQRFPGPRGPPRAFHGSQAGMRLPANVRGPPRPGSSVSNQRGPHSRPGSSMSSAYGRPRAGSAMSGSRLGPRKPIPPPADLPTLPTPSKLTDDSFAILNAIDFAPPESFAERSRGRSQSPAGERRPYKLNVPAHSPLINAFEELTVLPSPHVLRKSSTFTALDFAPPRKFTDSDARSDAGSIRSNRSGISQAQLSAIRNGAGRVSKLPGDQVFTQAALNSTLKPQWGMRD</sequence>
<keyword evidence="2" id="KW-1133">Transmembrane helix</keyword>
<accession>A0ABQ0G694</accession>
<dbReference type="Proteomes" id="UP001628179">
    <property type="component" value="Unassembled WGS sequence"/>
</dbReference>
<evidence type="ECO:0000256" key="2">
    <source>
        <dbReference type="SAM" id="Phobius"/>
    </source>
</evidence>
<evidence type="ECO:0000313" key="3">
    <source>
        <dbReference type="EMBL" id="GAB1313287.1"/>
    </source>
</evidence>
<dbReference type="RefSeq" id="XP_070915019.1">
    <property type="nucleotide sequence ID" value="XM_071058918.1"/>
</dbReference>
<feature type="region of interest" description="Disordered" evidence="1">
    <location>
        <begin position="487"/>
        <end position="661"/>
    </location>
</feature>
<feature type="region of interest" description="Disordered" evidence="1">
    <location>
        <begin position="104"/>
        <end position="134"/>
    </location>
</feature>
<evidence type="ECO:0000313" key="4">
    <source>
        <dbReference type="Proteomes" id="UP001628179"/>
    </source>
</evidence>
<dbReference type="PANTHER" id="PTHR42088">
    <property type="entry name" value="YALI0F10131P"/>
    <property type="match status" value="1"/>
</dbReference>
<keyword evidence="2" id="KW-0812">Transmembrane</keyword>
<feature type="region of interest" description="Disordered" evidence="1">
    <location>
        <begin position="169"/>
        <end position="473"/>
    </location>
</feature>
<feature type="region of interest" description="Disordered" evidence="1">
    <location>
        <begin position="734"/>
        <end position="757"/>
    </location>
</feature>
<keyword evidence="4" id="KW-1185">Reference proteome</keyword>
<keyword evidence="2" id="KW-0472">Membrane</keyword>
<evidence type="ECO:0000256" key="1">
    <source>
        <dbReference type="SAM" id="MobiDB-lite"/>
    </source>
</evidence>
<feature type="compositionally biased region" description="Low complexity" evidence="1">
    <location>
        <begin position="262"/>
        <end position="273"/>
    </location>
</feature>
<dbReference type="GeneID" id="98174241"/>
<reference evidence="3 4" key="1">
    <citation type="submission" date="2024-09" db="EMBL/GenBank/DDBJ databases">
        <title>Itraconazole resistance in Madurella fahalii resulting from another homologue of gene encoding cytochrome P450 14-alpha sterol demethylase (CYP51).</title>
        <authorList>
            <person name="Yoshioka I."/>
            <person name="Fahal A.H."/>
            <person name="Kaneko S."/>
            <person name="Yaguchi T."/>
        </authorList>
    </citation>
    <scope>NUCLEOTIDE SEQUENCE [LARGE SCALE GENOMIC DNA]</scope>
    <source>
        <strain evidence="3 4">IFM 68171</strain>
    </source>
</reference>
<feature type="compositionally biased region" description="Low complexity" evidence="1">
    <location>
        <begin position="356"/>
        <end position="387"/>
    </location>
</feature>
<feature type="region of interest" description="Disordered" evidence="1">
    <location>
        <begin position="676"/>
        <end position="698"/>
    </location>
</feature>
<organism evidence="3 4">
    <name type="scientific">Madurella fahalii</name>
    <dbReference type="NCBI Taxonomy" id="1157608"/>
    <lineage>
        <taxon>Eukaryota</taxon>
        <taxon>Fungi</taxon>
        <taxon>Dikarya</taxon>
        <taxon>Ascomycota</taxon>
        <taxon>Pezizomycotina</taxon>
        <taxon>Sordariomycetes</taxon>
        <taxon>Sordariomycetidae</taxon>
        <taxon>Sordariales</taxon>
        <taxon>Sordariales incertae sedis</taxon>
        <taxon>Madurella</taxon>
    </lineage>
</organism>
<comment type="caution">
    <text evidence="3">The sequence shown here is derived from an EMBL/GenBank/DDBJ whole genome shotgun (WGS) entry which is preliminary data.</text>
</comment>
<feature type="transmembrane region" description="Helical" evidence="2">
    <location>
        <begin position="68"/>
        <end position="88"/>
    </location>
</feature>
<proteinExistence type="predicted"/>
<dbReference type="PANTHER" id="PTHR42088:SF1">
    <property type="entry name" value="YALI0F10131P"/>
    <property type="match status" value="1"/>
</dbReference>
<feature type="compositionally biased region" description="Low complexity" evidence="1">
    <location>
        <begin position="520"/>
        <end position="539"/>
    </location>
</feature>
<gene>
    <name evidence="3" type="ORF">MFIFM68171_03497</name>
</gene>
<dbReference type="EMBL" id="BAAFSV010000002">
    <property type="protein sequence ID" value="GAB1313287.1"/>
    <property type="molecule type" value="Genomic_DNA"/>
</dbReference>
<name>A0ABQ0G694_9PEZI</name>
<feature type="compositionally biased region" description="Polar residues" evidence="1">
    <location>
        <begin position="605"/>
        <end position="623"/>
    </location>
</feature>